<reference evidence="2" key="2">
    <citation type="submission" date="2025-08" db="UniProtKB">
        <authorList>
            <consortium name="Ensembl"/>
        </authorList>
    </citation>
    <scope>IDENTIFICATION</scope>
</reference>
<proteinExistence type="predicted"/>
<dbReference type="AlphaFoldDB" id="A0A8C2PCU5"/>
<feature type="transmembrane region" description="Helical" evidence="1">
    <location>
        <begin position="101"/>
        <end position="121"/>
    </location>
</feature>
<evidence type="ECO:0000256" key="1">
    <source>
        <dbReference type="SAM" id="Phobius"/>
    </source>
</evidence>
<sequence>MTQNPKEPAGQDEHPLVASAGSQDLAGKSMAPGPRATASKTARYLSLSWQQQQRASARPTGVGAQPVCGTLSWTLVHSTCMMLFLLWELVQWLGFTASETFVHLLGVLCTCWVFCALLALCDYSQDPSFSWLNMFVPFFTAHKLGTYFPTIISMHLLQDREKWLAVLSLFCCCC</sequence>
<accession>A0A8C2PCU5</accession>
<organism evidence="2">
    <name type="scientific">Capra hircus</name>
    <name type="common">Goat</name>
    <dbReference type="NCBI Taxonomy" id="9925"/>
    <lineage>
        <taxon>Eukaryota</taxon>
        <taxon>Metazoa</taxon>
        <taxon>Chordata</taxon>
        <taxon>Craniata</taxon>
        <taxon>Vertebrata</taxon>
        <taxon>Euteleostomi</taxon>
        <taxon>Mammalia</taxon>
        <taxon>Eutheria</taxon>
        <taxon>Laurasiatheria</taxon>
        <taxon>Artiodactyla</taxon>
        <taxon>Ruminantia</taxon>
        <taxon>Pecora</taxon>
        <taxon>Bovidae</taxon>
        <taxon>Caprinae</taxon>
        <taxon>Capra</taxon>
    </lineage>
</organism>
<reference evidence="2" key="1">
    <citation type="submission" date="2019-03" db="EMBL/GenBank/DDBJ databases">
        <title>Genome sequencing and reference-guided assembly of Black Bengal Goat (Capra hircus).</title>
        <authorList>
            <person name="Siddiki A.Z."/>
            <person name="Baten A."/>
            <person name="Billah M."/>
            <person name="Alam M.A.U."/>
            <person name="Shawrob K.S.M."/>
            <person name="Saha S."/>
            <person name="Chowdhury M."/>
            <person name="Rahman A.H."/>
            <person name="Stear M."/>
            <person name="Miah G."/>
            <person name="Das G.B."/>
            <person name="Hossain M.M."/>
            <person name="Kumkum M."/>
            <person name="Islam M.S."/>
            <person name="Mollah A.M."/>
            <person name="Ahsan A."/>
            <person name="Tusar F."/>
            <person name="Khan M.K.I."/>
        </authorList>
    </citation>
    <scope>NUCLEOTIDE SEQUENCE [LARGE SCALE GENOMIC DNA]</scope>
</reference>
<protein>
    <submittedName>
        <fullName evidence="2">Uncharacterized protein</fullName>
    </submittedName>
</protein>
<name>A0A8C2PCU5_CAPHI</name>
<keyword evidence="1" id="KW-0812">Transmembrane</keyword>
<evidence type="ECO:0000313" key="2">
    <source>
        <dbReference type="Ensembl" id="ENSCHIP00010018252.1"/>
    </source>
</evidence>
<keyword evidence="1" id="KW-1133">Transmembrane helix</keyword>
<dbReference type="Ensembl" id="ENSCHIT00010025589.1">
    <property type="protein sequence ID" value="ENSCHIP00010018252.1"/>
    <property type="gene ID" value="ENSCHIG00010013377.1"/>
</dbReference>
<keyword evidence="1" id="KW-0472">Membrane</keyword>